<dbReference type="WBParaSite" id="ES5_v2.g10752.t1">
    <property type="protein sequence ID" value="ES5_v2.g10752.t1"/>
    <property type="gene ID" value="ES5_v2.g10752"/>
</dbReference>
<reference evidence="2" key="1">
    <citation type="submission" date="2022-11" db="UniProtKB">
        <authorList>
            <consortium name="WormBaseParasite"/>
        </authorList>
    </citation>
    <scope>IDENTIFICATION</scope>
</reference>
<proteinExistence type="predicted"/>
<evidence type="ECO:0000313" key="1">
    <source>
        <dbReference type="Proteomes" id="UP000887579"/>
    </source>
</evidence>
<dbReference type="Proteomes" id="UP000887579">
    <property type="component" value="Unplaced"/>
</dbReference>
<accession>A0AC34F174</accession>
<evidence type="ECO:0000313" key="2">
    <source>
        <dbReference type="WBParaSite" id="ES5_v2.g10752.t1"/>
    </source>
</evidence>
<sequence>MSAEGRPRRSTASNKAWASLMSKGGHEGEEDFVDEAAAAPEAPKGAVKRSASKEQSNTPGNTRGRKKKAKLSESAETESEQVTSNEQLNSPPQDAKLNIKPGVPKAAPRSPKKLPPPPKVTKVTPQPAPLPQGNDNIDMIHQDFDRHQANLAEKMEEGEEEEEEELVPAHRTTTKIPTKGRGRPSIAAKPPPQSMTGMDDANDEDYHPDEEDEKPVPKKRVAPKPRQQVPQMSPINRPQIAFRPNMTRPTTIIVRPAQPPTRVVYPNHSTRFPTIVNGGPRVVQPRYIPQPPRNLNPASLRQPVNNNAYDTPANVLKDIEKLTEDCKKVSSPEVVSAFQLVEILREELERMQQHIRESNHYYKTFIEDLQAAAQSQFESSQNRTVSLEQRITSLEGQLKKCSAVAHQKLLKTAVEGFRTNVSEQPSQHVGMSPQKTVPAHQYVMMEGEAAGMEQHMQPRDYLVQEEDYNNPPVYYSQDAAIQEASKELDNLL</sequence>
<organism evidence="1 2">
    <name type="scientific">Panagrolaimus sp. ES5</name>
    <dbReference type="NCBI Taxonomy" id="591445"/>
    <lineage>
        <taxon>Eukaryota</taxon>
        <taxon>Metazoa</taxon>
        <taxon>Ecdysozoa</taxon>
        <taxon>Nematoda</taxon>
        <taxon>Chromadorea</taxon>
        <taxon>Rhabditida</taxon>
        <taxon>Tylenchina</taxon>
        <taxon>Panagrolaimomorpha</taxon>
        <taxon>Panagrolaimoidea</taxon>
        <taxon>Panagrolaimidae</taxon>
        <taxon>Panagrolaimus</taxon>
    </lineage>
</organism>
<name>A0AC34F174_9BILA</name>
<protein>
    <submittedName>
        <fullName evidence="2">Uncharacterized protein</fullName>
    </submittedName>
</protein>